<proteinExistence type="predicted"/>
<sequence>MSDVSDWFKSLPIFTRYWLALTIIFSLVGRFRIVGIANLTLQYEPFIRNFEIWRAFTSVFFYPTSFHLLMNLYFLYNYSLRLESIDFAGRPADYFYLLIFNWVCCTVAGLMLNFPLLMNAMILSVIYVWCQLNKDAIVHFWFGFQFKAMYLPWVLFGVNFLINHDGLEELVGILSGHLYFFLKFKYPQEFGGPSLLATPAILEYYFPQRSNNVRGFGTAPTQASGHVPQGHSWGRGHVLGE</sequence>
<name>A0ACC2NGJ5_9HYME</name>
<comment type="caution">
    <text evidence="1">The sequence shown here is derived from an EMBL/GenBank/DDBJ whole genome shotgun (WGS) entry which is preliminary data.</text>
</comment>
<evidence type="ECO:0000313" key="1">
    <source>
        <dbReference type="EMBL" id="KAJ8670330.1"/>
    </source>
</evidence>
<dbReference type="EMBL" id="CM056743">
    <property type="protein sequence ID" value="KAJ8670330.1"/>
    <property type="molecule type" value="Genomic_DNA"/>
</dbReference>
<reference evidence="1" key="1">
    <citation type="submission" date="2023-04" db="EMBL/GenBank/DDBJ databases">
        <title>A chromosome-level genome assembly of the parasitoid wasp Eretmocerus hayati.</title>
        <authorList>
            <person name="Zhong Y."/>
            <person name="Liu S."/>
            <person name="Liu Y."/>
        </authorList>
    </citation>
    <scope>NUCLEOTIDE SEQUENCE</scope>
    <source>
        <strain evidence="1">ZJU_SS_LIU_2023</strain>
    </source>
</reference>
<keyword evidence="2" id="KW-1185">Reference proteome</keyword>
<gene>
    <name evidence="1" type="ORF">QAD02_001589</name>
</gene>
<accession>A0ACC2NGJ5</accession>
<organism evidence="1 2">
    <name type="scientific">Eretmocerus hayati</name>
    <dbReference type="NCBI Taxonomy" id="131215"/>
    <lineage>
        <taxon>Eukaryota</taxon>
        <taxon>Metazoa</taxon>
        <taxon>Ecdysozoa</taxon>
        <taxon>Arthropoda</taxon>
        <taxon>Hexapoda</taxon>
        <taxon>Insecta</taxon>
        <taxon>Pterygota</taxon>
        <taxon>Neoptera</taxon>
        <taxon>Endopterygota</taxon>
        <taxon>Hymenoptera</taxon>
        <taxon>Apocrita</taxon>
        <taxon>Proctotrupomorpha</taxon>
        <taxon>Chalcidoidea</taxon>
        <taxon>Aphelinidae</taxon>
        <taxon>Aphelininae</taxon>
        <taxon>Eretmocerus</taxon>
    </lineage>
</organism>
<protein>
    <submittedName>
        <fullName evidence="1">Uncharacterized protein</fullName>
    </submittedName>
</protein>
<evidence type="ECO:0000313" key="2">
    <source>
        <dbReference type="Proteomes" id="UP001239111"/>
    </source>
</evidence>
<dbReference type="Proteomes" id="UP001239111">
    <property type="component" value="Chromosome 3"/>
</dbReference>